<protein>
    <submittedName>
        <fullName evidence="1">Uncharacterized protein</fullName>
    </submittedName>
</protein>
<sequence length="130" mass="14880">MRIQNRVMDGIQKGNEIHFILHDEEAAVQLGKPANKMITDSEEMSFVYLFDHEHGYTYVHFPQNTWGHMAKALQLDGDPIMISQGKSIPLVGFKDELTMLIFNIEGNDNYGEAFTSAVEHQFHDLLQNVE</sequence>
<dbReference type="EMBL" id="JBHTLT010000105">
    <property type="protein sequence ID" value="MFD1205994.1"/>
    <property type="molecule type" value="Genomic_DNA"/>
</dbReference>
<dbReference type="InterPro" id="IPR020908">
    <property type="entry name" value="UPF0738"/>
</dbReference>
<comment type="caution">
    <text evidence="1">The sequence shown here is derived from an EMBL/GenBank/DDBJ whole genome shotgun (WGS) entry which is preliminary data.</text>
</comment>
<accession>A0ABW3U073</accession>
<evidence type="ECO:0000313" key="2">
    <source>
        <dbReference type="Proteomes" id="UP001597231"/>
    </source>
</evidence>
<proteinExistence type="predicted"/>
<dbReference type="Proteomes" id="UP001597231">
    <property type="component" value="Unassembled WGS sequence"/>
</dbReference>
<evidence type="ECO:0000313" key="1">
    <source>
        <dbReference type="EMBL" id="MFD1205994.1"/>
    </source>
</evidence>
<organism evidence="1 2">
    <name type="scientific">Sporosarcina contaminans</name>
    <dbReference type="NCBI Taxonomy" id="633403"/>
    <lineage>
        <taxon>Bacteria</taxon>
        <taxon>Bacillati</taxon>
        <taxon>Bacillota</taxon>
        <taxon>Bacilli</taxon>
        <taxon>Bacillales</taxon>
        <taxon>Caryophanaceae</taxon>
        <taxon>Sporosarcina</taxon>
    </lineage>
</organism>
<name>A0ABW3U073_9BACL</name>
<dbReference type="RefSeq" id="WP_336822095.1">
    <property type="nucleotide sequence ID" value="NZ_JBHTLT010000105.1"/>
</dbReference>
<dbReference type="Pfam" id="PF19785">
    <property type="entry name" value="UPF0738"/>
    <property type="match status" value="1"/>
</dbReference>
<keyword evidence="2" id="KW-1185">Reference proteome</keyword>
<gene>
    <name evidence="1" type="ORF">ACFQ38_12925</name>
</gene>
<reference evidence="2" key="1">
    <citation type="journal article" date="2019" name="Int. J. Syst. Evol. Microbiol.">
        <title>The Global Catalogue of Microorganisms (GCM) 10K type strain sequencing project: providing services to taxonomists for standard genome sequencing and annotation.</title>
        <authorList>
            <consortium name="The Broad Institute Genomics Platform"/>
            <consortium name="The Broad Institute Genome Sequencing Center for Infectious Disease"/>
            <person name="Wu L."/>
            <person name="Ma J."/>
        </authorList>
    </citation>
    <scope>NUCLEOTIDE SEQUENCE [LARGE SCALE GENOMIC DNA]</scope>
    <source>
        <strain evidence="2">CCUG 53915</strain>
    </source>
</reference>